<comment type="caution">
    <text evidence="9">The sequence shown here is derived from an EMBL/GenBank/DDBJ whole genome shotgun (WGS) entry which is preliminary data.</text>
</comment>
<keyword evidence="5 6" id="KW-0408">Iron</keyword>
<keyword evidence="4" id="KW-0249">Electron transport</keyword>
<protein>
    <submittedName>
        <fullName evidence="9">C-type cytochrome</fullName>
    </submittedName>
</protein>
<dbReference type="InterPro" id="IPR050597">
    <property type="entry name" value="Cytochrome_c_Oxidase_Subunit"/>
</dbReference>
<dbReference type="RefSeq" id="WP_267848474.1">
    <property type="nucleotide sequence ID" value="NZ_JAPMXC010000005.1"/>
</dbReference>
<evidence type="ECO:0000256" key="3">
    <source>
        <dbReference type="ARBA" id="ARBA00022723"/>
    </source>
</evidence>
<reference evidence="9" key="1">
    <citation type="submission" date="2022-11" db="EMBL/GenBank/DDBJ databases">
        <title>Robbsia betulipollinis sp. nov., isolated from pollen of birch (Betula pendula).</title>
        <authorList>
            <person name="Shi H."/>
            <person name="Ambika Manirajan B."/>
            <person name="Ratering S."/>
            <person name="Geissler-Plaum R."/>
            <person name="Schnell S."/>
        </authorList>
    </citation>
    <scope>NUCLEOTIDE SEQUENCE</scope>
    <source>
        <strain evidence="9">Bb-Pol-6</strain>
    </source>
</reference>
<keyword evidence="10" id="KW-1185">Reference proteome</keyword>
<evidence type="ECO:0000256" key="7">
    <source>
        <dbReference type="SAM" id="SignalP"/>
    </source>
</evidence>
<evidence type="ECO:0000256" key="6">
    <source>
        <dbReference type="PROSITE-ProRule" id="PRU00433"/>
    </source>
</evidence>
<dbReference type="Proteomes" id="UP001082899">
    <property type="component" value="Unassembled WGS sequence"/>
</dbReference>
<dbReference type="Gene3D" id="1.10.760.10">
    <property type="entry name" value="Cytochrome c-like domain"/>
    <property type="match status" value="1"/>
</dbReference>
<dbReference type="PROSITE" id="PS51007">
    <property type="entry name" value="CYTC"/>
    <property type="match status" value="1"/>
</dbReference>
<dbReference type="InterPro" id="IPR036909">
    <property type="entry name" value="Cyt_c-like_dom_sf"/>
</dbReference>
<keyword evidence="7" id="KW-0732">Signal</keyword>
<proteinExistence type="predicted"/>
<evidence type="ECO:0000259" key="8">
    <source>
        <dbReference type="PROSITE" id="PS51007"/>
    </source>
</evidence>
<evidence type="ECO:0000256" key="2">
    <source>
        <dbReference type="ARBA" id="ARBA00022617"/>
    </source>
</evidence>
<organism evidence="9 10">
    <name type="scientific">Robbsia betulipollinis</name>
    <dbReference type="NCBI Taxonomy" id="2981849"/>
    <lineage>
        <taxon>Bacteria</taxon>
        <taxon>Pseudomonadati</taxon>
        <taxon>Pseudomonadota</taxon>
        <taxon>Betaproteobacteria</taxon>
        <taxon>Burkholderiales</taxon>
        <taxon>Burkholderiaceae</taxon>
        <taxon>Robbsia</taxon>
    </lineage>
</organism>
<evidence type="ECO:0000256" key="1">
    <source>
        <dbReference type="ARBA" id="ARBA00022448"/>
    </source>
</evidence>
<evidence type="ECO:0000313" key="9">
    <source>
        <dbReference type="EMBL" id="MCY0388584.1"/>
    </source>
</evidence>
<dbReference type="InterPro" id="IPR009056">
    <property type="entry name" value="Cyt_c-like_dom"/>
</dbReference>
<keyword evidence="1" id="KW-0813">Transport</keyword>
<feature type="domain" description="Cytochrome c" evidence="8">
    <location>
        <begin position="26"/>
        <end position="113"/>
    </location>
</feature>
<accession>A0ABT3ZPV8</accession>
<dbReference type="Pfam" id="PF00034">
    <property type="entry name" value="Cytochrom_C"/>
    <property type="match status" value="1"/>
</dbReference>
<dbReference type="PANTHER" id="PTHR33751">
    <property type="entry name" value="CBB3-TYPE CYTOCHROME C OXIDASE SUBUNIT FIXP"/>
    <property type="match status" value="1"/>
</dbReference>
<feature type="chain" id="PRO_5045764246" evidence="7">
    <location>
        <begin position="26"/>
        <end position="120"/>
    </location>
</feature>
<sequence length="120" mass="12644">MKKFHAALVVLVASGAGLAAQAAFAADIEAGRALVEATNCAACHGARLNNPVSDAYPKLAGQHADYTYYALRQYQMGNANPAIGRDNAIMRAQVQGMSESDLRNMAAYIASLSGDLTVRK</sequence>
<feature type="signal peptide" evidence="7">
    <location>
        <begin position="1"/>
        <end position="25"/>
    </location>
</feature>
<name>A0ABT3ZPV8_9BURK</name>
<dbReference type="PANTHER" id="PTHR33751:SF9">
    <property type="entry name" value="CYTOCHROME C4"/>
    <property type="match status" value="1"/>
</dbReference>
<evidence type="ECO:0000313" key="10">
    <source>
        <dbReference type="Proteomes" id="UP001082899"/>
    </source>
</evidence>
<keyword evidence="2 6" id="KW-0349">Heme</keyword>
<gene>
    <name evidence="9" type="ORF">OVY01_15480</name>
</gene>
<evidence type="ECO:0000256" key="4">
    <source>
        <dbReference type="ARBA" id="ARBA00022982"/>
    </source>
</evidence>
<keyword evidence="3 6" id="KW-0479">Metal-binding</keyword>
<dbReference type="SUPFAM" id="SSF46626">
    <property type="entry name" value="Cytochrome c"/>
    <property type="match status" value="1"/>
</dbReference>
<dbReference type="EMBL" id="JAPMXC010000005">
    <property type="protein sequence ID" value="MCY0388584.1"/>
    <property type="molecule type" value="Genomic_DNA"/>
</dbReference>
<evidence type="ECO:0000256" key="5">
    <source>
        <dbReference type="ARBA" id="ARBA00023004"/>
    </source>
</evidence>